<evidence type="ECO:0000259" key="8">
    <source>
        <dbReference type="SMART" id="SM00934"/>
    </source>
</evidence>
<organism evidence="9">
    <name type="scientific">Burkholderia cenocepacia</name>
    <dbReference type="NCBI Taxonomy" id="95486"/>
    <lineage>
        <taxon>Bacteria</taxon>
        <taxon>Pseudomonadati</taxon>
        <taxon>Pseudomonadota</taxon>
        <taxon>Betaproteobacteria</taxon>
        <taxon>Burkholderiales</taxon>
        <taxon>Burkholderiaceae</taxon>
        <taxon>Burkholderia</taxon>
        <taxon>Burkholderia cepacia complex</taxon>
    </lineage>
</organism>
<comment type="caution">
    <text evidence="9">The sequence shown here is derived from an EMBL/GenBank/DDBJ whole genome shotgun (WGS) entry which is preliminary data.</text>
</comment>
<dbReference type="AlphaFoldDB" id="A0A071MIX8"/>
<dbReference type="PROSITE" id="PS00156">
    <property type="entry name" value="OMPDECASE"/>
    <property type="match status" value="1"/>
</dbReference>
<dbReference type="GO" id="GO:0004590">
    <property type="term" value="F:orotidine-5'-phosphate decarboxylase activity"/>
    <property type="evidence" value="ECO:0007669"/>
    <property type="project" value="UniProtKB-UniRule"/>
</dbReference>
<dbReference type="SUPFAM" id="SSF51366">
    <property type="entry name" value="Ribulose-phoshate binding barrel"/>
    <property type="match status" value="1"/>
</dbReference>
<feature type="active site" description="Proton donor" evidence="7">
    <location>
        <position position="99"/>
    </location>
</feature>
<proteinExistence type="inferred from homology"/>
<dbReference type="PANTHER" id="PTHR43375:SF1">
    <property type="entry name" value="OROTIDINE 5'-PHOSPHATE DECARBOXYLASE"/>
    <property type="match status" value="1"/>
</dbReference>
<keyword evidence="3 7" id="KW-0210">Decarboxylase</keyword>
<dbReference type="PANTHER" id="PTHR43375">
    <property type="entry name" value="OROTIDINE 5'-PHOSPHATE DECARBOXYLASE"/>
    <property type="match status" value="1"/>
</dbReference>
<evidence type="ECO:0000256" key="1">
    <source>
        <dbReference type="ARBA" id="ARBA00004861"/>
    </source>
</evidence>
<sequence>MSSPLTFIESLRAAWQRTDSLLCVGLDPEPSRFPVQFDGQPDAIFEFCRQIVDATAPYASAFKPQIAYFAAHRAEDQLERLIAHIHLQHPGLPVILDAKRGDIGSTAEQYAREAFERYRADAVTVNPYMGYDSVEPYFEHEGKGVIVLCRTSNPGGSDLQFLETGGAGHPGRPLYQVVADLAANKWNARNGQLGLVVGATFPKEIEIVRGIVGDMPLLIPGIGAQGGDVQATVSAGRTADGTGMMINSSRAILYASKGEDFAEAAALAAQKTRDTINAHR</sequence>
<dbReference type="OrthoDB" id="9808470at2"/>
<evidence type="ECO:0000256" key="2">
    <source>
        <dbReference type="ARBA" id="ARBA00008847"/>
    </source>
</evidence>
<feature type="domain" description="Orotidine 5'-phosphate decarboxylase" evidence="8">
    <location>
        <begin position="21"/>
        <end position="265"/>
    </location>
</feature>
<dbReference type="InterPro" id="IPR001754">
    <property type="entry name" value="OMPdeCOase_dom"/>
</dbReference>
<dbReference type="Pfam" id="PF00215">
    <property type="entry name" value="OMPdecase"/>
    <property type="match status" value="1"/>
</dbReference>
<dbReference type="NCBIfam" id="TIGR02127">
    <property type="entry name" value="pyrF_sub2"/>
    <property type="match status" value="1"/>
</dbReference>
<protein>
    <recommendedName>
        <fullName evidence="7">Orotidine 5'-phosphate decarboxylase</fullName>
        <ecNumber evidence="7">4.1.1.23</ecNumber>
    </recommendedName>
    <alternativeName>
        <fullName evidence="7">OMP decarboxylase</fullName>
        <shortName evidence="7">OMPDCase</shortName>
        <shortName evidence="7">OMPdecase</shortName>
    </alternativeName>
</protein>
<keyword evidence="4 7" id="KW-0665">Pyrimidine biosynthesis</keyword>
<dbReference type="Gene3D" id="3.20.20.70">
    <property type="entry name" value="Aldolase class I"/>
    <property type="match status" value="1"/>
</dbReference>
<evidence type="ECO:0000256" key="4">
    <source>
        <dbReference type="ARBA" id="ARBA00022975"/>
    </source>
</evidence>
<dbReference type="EC" id="4.1.1.23" evidence="7"/>
<dbReference type="HAMAP" id="MF_01215">
    <property type="entry name" value="OMPdecase_type2"/>
    <property type="match status" value="1"/>
</dbReference>
<dbReference type="EMBL" id="JJOA01000004">
    <property type="protein sequence ID" value="KEA60789.1"/>
    <property type="molecule type" value="Genomic_DNA"/>
</dbReference>
<dbReference type="SMART" id="SM00934">
    <property type="entry name" value="OMPdecase"/>
    <property type="match status" value="1"/>
</dbReference>
<evidence type="ECO:0000256" key="5">
    <source>
        <dbReference type="ARBA" id="ARBA00023239"/>
    </source>
</evidence>
<dbReference type="InterPro" id="IPR011995">
    <property type="entry name" value="OMPdecase_type-2"/>
</dbReference>
<dbReference type="GO" id="GO:0006207">
    <property type="term" value="P:'de novo' pyrimidine nucleobase biosynthetic process"/>
    <property type="evidence" value="ECO:0007669"/>
    <property type="project" value="InterPro"/>
</dbReference>
<name>A0A071MIX8_9BURK</name>
<dbReference type="InterPro" id="IPR018089">
    <property type="entry name" value="OMPdecase_AS"/>
</dbReference>
<comment type="pathway">
    <text evidence="1 7">Pyrimidine metabolism; UMP biosynthesis via de novo pathway; UMP from orotate: step 2/2.</text>
</comment>
<dbReference type="CDD" id="cd04725">
    <property type="entry name" value="OMP_decarboxylase_like"/>
    <property type="match status" value="1"/>
</dbReference>
<keyword evidence="5 7" id="KW-0456">Lyase</keyword>
<reference evidence="9" key="1">
    <citation type="submission" date="2014-04" db="EMBL/GenBank/DDBJ databases">
        <title>In planta biocontrol of soil-borne Fusarium wilt of banana through a plant endophytic bacterium, Burkholderia cenocepacia 869T2.</title>
        <authorList>
            <person name="Ho Y.-N."/>
            <person name="Chiang H.-M."/>
            <person name="Chao C.-P."/>
            <person name="Su C.-C."/>
            <person name="Hsu H.-F."/>
            <person name="Guo C.-T."/>
            <person name="Hsieh J.-L."/>
            <person name="Huang C.-C."/>
        </authorList>
    </citation>
    <scope>NUCLEOTIDE SEQUENCE [LARGE SCALE GENOMIC DNA]</scope>
    <source>
        <strain evidence="9">869T2</strain>
    </source>
</reference>
<comment type="similarity">
    <text evidence="2 7">Belongs to the OMP decarboxylase family. Type 2 subfamily.</text>
</comment>
<comment type="catalytic activity">
    <reaction evidence="6 7">
        <text>orotidine 5'-phosphate + H(+) = UMP + CO2</text>
        <dbReference type="Rhea" id="RHEA:11596"/>
        <dbReference type="ChEBI" id="CHEBI:15378"/>
        <dbReference type="ChEBI" id="CHEBI:16526"/>
        <dbReference type="ChEBI" id="CHEBI:57538"/>
        <dbReference type="ChEBI" id="CHEBI:57865"/>
        <dbReference type="EC" id="4.1.1.23"/>
    </reaction>
</comment>
<accession>A0A071MIX8</accession>
<evidence type="ECO:0000256" key="6">
    <source>
        <dbReference type="ARBA" id="ARBA00049157"/>
    </source>
</evidence>
<gene>
    <name evidence="7 9" type="primary">pyrF</name>
    <name evidence="9" type="ORF">DT99_04640</name>
</gene>
<dbReference type="UniPathway" id="UPA00070">
    <property type="reaction ID" value="UER00120"/>
</dbReference>
<dbReference type="GO" id="GO:0044205">
    <property type="term" value="P:'de novo' UMP biosynthetic process"/>
    <property type="evidence" value="ECO:0007669"/>
    <property type="project" value="UniProtKB-UniRule"/>
</dbReference>
<evidence type="ECO:0000256" key="7">
    <source>
        <dbReference type="HAMAP-Rule" id="MF_01215"/>
    </source>
</evidence>
<dbReference type="InterPro" id="IPR013785">
    <property type="entry name" value="Aldolase_TIM"/>
</dbReference>
<evidence type="ECO:0000256" key="3">
    <source>
        <dbReference type="ARBA" id="ARBA00022793"/>
    </source>
</evidence>
<dbReference type="InterPro" id="IPR011060">
    <property type="entry name" value="RibuloseP-bd_barrel"/>
</dbReference>
<evidence type="ECO:0000313" key="9">
    <source>
        <dbReference type="EMBL" id="KEA60789.1"/>
    </source>
</evidence>